<evidence type="ECO:0000313" key="3">
    <source>
        <dbReference type="Proteomes" id="UP000268007"/>
    </source>
</evidence>
<feature type="region of interest" description="Disordered" evidence="1">
    <location>
        <begin position="48"/>
        <end position="73"/>
    </location>
</feature>
<name>A0A495J6N4_9SPHI</name>
<accession>A0A495J6N4</accession>
<gene>
    <name evidence="2" type="ORF">BDD43_4905</name>
</gene>
<sequence length="73" mass="8033">MGYIREPKNVDLVVGPSILTEDTKKHIAQAIAQYHKTGRKPVSVEITQTAGSASRAKSTKSRAQQAMRRKAKI</sequence>
<dbReference type="RefSeq" id="WP_121200434.1">
    <property type="nucleotide sequence ID" value="NZ_RBKU01000001.1"/>
</dbReference>
<dbReference type="OrthoDB" id="983188at2"/>
<proteinExistence type="predicted"/>
<comment type="caution">
    <text evidence="2">The sequence shown here is derived from an EMBL/GenBank/DDBJ whole genome shotgun (WGS) entry which is preliminary data.</text>
</comment>
<evidence type="ECO:0000313" key="2">
    <source>
        <dbReference type="EMBL" id="RKR84656.1"/>
    </source>
</evidence>
<protein>
    <submittedName>
        <fullName evidence="2">Uncharacterized protein</fullName>
    </submittedName>
</protein>
<evidence type="ECO:0000256" key="1">
    <source>
        <dbReference type="SAM" id="MobiDB-lite"/>
    </source>
</evidence>
<dbReference type="EMBL" id="RBKU01000001">
    <property type="protein sequence ID" value="RKR84656.1"/>
    <property type="molecule type" value="Genomic_DNA"/>
</dbReference>
<dbReference type="Proteomes" id="UP000268007">
    <property type="component" value="Unassembled WGS sequence"/>
</dbReference>
<organism evidence="2 3">
    <name type="scientific">Mucilaginibacter gracilis</name>
    <dbReference type="NCBI Taxonomy" id="423350"/>
    <lineage>
        <taxon>Bacteria</taxon>
        <taxon>Pseudomonadati</taxon>
        <taxon>Bacteroidota</taxon>
        <taxon>Sphingobacteriia</taxon>
        <taxon>Sphingobacteriales</taxon>
        <taxon>Sphingobacteriaceae</taxon>
        <taxon>Mucilaginibacter</taxon>
    </lineage>
</organism>
<dbReference type="AlphaFoldDB" id="A0A495J6N4"/>
<reference evidence="2 3" key="1">
    <citation type="submission" date="2018-10" db="EMBL/GenBank/DDBJ databases">
        <title>Genomic Encyclopedia of Archaeal and Bacterial Type Strains, Phase II (KMG-II): from individual species to whole genera.</title>
        <authorList>
            <person name="Goeker M."/>
        </authorList>
    </citation>
    <scope>NUCLEOTIDE SEQUENCE [LARGE SCALE GENOMIC DNA]</scope>
    <source>
        <strain evidence="2 3">DSM 18602</strain>
    </source>
</reference>
<keyword evidence="3" id="KW-1185">Reference proteome</keyword>